<evidence type="ECO:0000256" key="1">
    <source>
        <dbReference type="SAM" id="MobiDB-lite"/>
    </source>
</evidence>
<feature type="region of interest" description="Disordered" evidence="1">
    <location>
        <begin position="145"/>
        <end position="172"/>
    </location>
</feature>
<evidence type="ECO:0000313" key="3">
    <source>
        <dbReference type="Proteomes" id="UP000053791"/>
    </source>
</evidence>
<dbReference type="AlphaFoldDB" id="A0A0X3TD95"/>
<sequence>MRIPLATIVVTAAIAVSGCSNKGLKDIRPQGPGPDEFGILPVKPLTNPNDYSFLPAPTPGGSNLTDPTPKADAVVALGGSATALDPNKGIPSQDQALVVASSRYGVAPNTRQVVAEEDEEFRKRQGRFTRIRLFPVDRYAQAYRRESLDPYKQTDALRRQGFATPSAPPFGE</sequence>
<dbReference type="Pfam" id="PF11233">
    <property type="entry name" value="DUF3035"/>
    <property type="match status" value="1"/>
</dbReference>
<organism evidence="2 3">
    <name type="scientific">Ruegeria marisrubri</name>
    <dbReference type="NCBI Taxonomy" id="1685379"/>
    <lineage>
        <taxon>Bacteria</taxon>
        <taxon>Pseudomonadati</taxon>
        <taxon>Pseudomonadota</taxon>
        <taxon>Alphaproteobacteria</taxon>
        <taxon>Rhodobacterales</taxon>
        <taxon>Roseobacteraceae</taxon>
        <taxon>Ruegeria</taxon>
    </lineage>
</organism>
<evidence type="ECO:0008006" key="4">
    <source>
        <dbReference type="Google" id="ProtNLM"/>
    </source>
</evidence>
<protein>
    <recommendedName>
        <fullName evidence="4">Pyruvate/2-oxoglutarate dehydrogenase complex, dihydrolipoamide acyltransferase (E2) component</fullName>
    </recommendedName>
</protein>
<name>A0A0X3TD95_9RHOB</name>
<comment type="caution">
    <text evidence="2">The sequence shown here is derived from an EMBL/GenBank/DDBJ whole genome shotgun (WGS) entry which is preliminary data.</text>
</comment>
<dbReference type="RefSeq" id="WP_068349368.1">
    <property type="nucleotide sequence ID" value="NZ_LQBQ01000037.1"/>
</dbReference>
<dbReference type="InterPro" id="IPR021395">
    <property type="entry name" value="DUF3035"/>
</dbReference>
<dbReference type="STRING" id="1685379.AVO45_13725"/>
<evidence type="ECO:0000313" key="2">
    <source>
        <dbReference type="EMBL" id="KUJ73653.1"/>
    </source>
</evidence>
<accession>A0A0X3TD95</accession>
<gene>
    <name evidence="2" type="ORF">AVO45_13725</name>
</gene>
<reference evidence="2 3" key="1">
    <citation type="submission" date="2015-12" db="EMBL/GenBank/DDBJ databases">
        <authorList>
            <person name="Shamseldin A."/>
            <person name="Moawad H."/>
            <person name="Abd El-Rahim W.M."/>
            <person name="Sadowsky M.J."/>
        </authorList>
    </citation>
    <scope>NUCLEOTIDE SEQUENCE [LARGE SCALE GENOMIC DNA]</scope>
    <source>
        <strain evidence="2 3">ZGT118</strain>
    </source>
</reference>
<dbReference type="Proteomes" id="UP000053791">
    <property type="component" value="Unassembled WGS sequence"/>
</dbReference>
<keyword evidence="3" id="KW-1185">Reference proteome</keyword>
<dbReference type="PROSITE" id="PS51257">
    <property type="entry name" value="PROKAR_LIPOPROTEIN"/>
    <property type="match status" value="1"/>
</dbReference>
<dbReference type="EMBL" id="LQBQ01000037">
    <property type="protein sequence ID" value="KUJ73653.1"/>
    <property type="molecule type" value="Genomic_DNA"/>
</dbReference>
<proteinExistence type="predicted"/>
<dbReference type="OrthoDB" id="7876689at2"/>